<dbReference type="PANTHER" id="PTHR31111:SF134">
    <property type="entry name" value="F-BOX ASSOCIATED INTERACTION DOMAIN-CONTAINING PROTEIN"/>
    <property type="match status" value="1"/>
</dbReference>
<dbReference type="SUPFAM" id="SSF50965">
    <property type="entry name" value="Galactose oxidase, central domain"/>
    <property type="match status" value="1"/>
</dbReference>
<protein>
    <recommendedName>
        <fullName evidence="1">F-box associated beta-propeller type 1 domain-containing protein</fullName>
    </recommendedName>
</protein>
<dbReference type="InterPro" id="IPR011043">
    <property type="entry name" value="Gal_Oxase/kelch_b-propeller"/>
</dbReference>
<dbReference type="NCBIfam" id="TIGR01640">
    <property type="entry name" value="F_box_assoc_1"/>
    <property type="match status" value="1"/>
</dbReference>
<dbReference type="InterPro" id="IPR017451">
    <property type="entry name" value="F-box-assoc_interact_dom"/>
</dbReference>
<feature type="non-terminal residue" evidence="2">
    <location>
        <position position="1"/>
    </location>
</feature>
<proteinExistence type="predicted"/>
<dbReference type="PANTHER" id="PTHR31111">
    <property type="entry name" value="BNAA05G37150D PROTEIN-RELATED"/>
    <property type="match status" value="1"/>
</dbReference>
<dbReference type="InterPro" id="IPR006527">
    <property type="entry name" value="F-box-assoc_dom_typ1"/>
</dbReference>
<name>A0A067D5Q1_CITSI</name>
<evidence type="ECO:0000313" key="2">
    <source>
        <dbReference type="EMBL" id="KDO38299.1"/>
    </source>
</evidence>
<evidence type="ECO:0000259" key="1">
    <source>
        <dbReference type="Pfam" id="PF07734"/>
    </source>
</evidence>
<organism evidence="2 3">
    <name type="scientific">Citrus sinensis</name>
    <name type="common">Sweet orange</name>
    <name type="synonym">Citrus aurantium var. sinensis</name>
    <dbReference type="NCBI Taxonomy" id="2711"/>
    <lineage>
        <taxon>Eukaryota</taxon>
        <taxon>Viridiplantae</taxon>
        <taxon>Streptophyta</taxon>
        <taxon>Embryophyta</taxon>
        <taxon>Tracheophyta</taxon>
        <taxon>Spermatophyta</taxon>
        <taxon>Magnoliopsida</taxon>
        <taxon>eudicotyledons</taxon>
        <taxon>Gunneridae</taxon>
        <taxon>Pentapetalae</taxon>
        <taxon>rosids</taxon>
        <taxon>malvids</taxon>
        <taxon>Sapindales</taxon>
        <taxon>Rutaceae</taxon>
        <taxon>Aurantioideae</taxon>
        <taxon>Citrus</taxon>
    </lineage>
</organism>
<dbReference type="AlphaFoldDB" id="A0A067D5Q1"/>
<accession>A0A067D5Q1</accession>
<sequence length="291" mass="33192">TWKLPLDVIIDKLIRLPSLHSVIDGQDFIKLYLNRSIETNCNLSLILFYSLSLDSLYNCFEIDHPCKGYGKVGLIIRSCRGLLAIEDFWKLSGFGYDVCSDDYKFVKLLLPFYSLKLNSWRIIQDFPYFWVTGTGSLFVNGALHWVAALNQDADRNDIIIAFDLKSEEFYQVPLPPTVEAGGCLCLVCKCDDHSMLPSDLWVMKKYGVKDSWTKLTTFDFREIRCGGFVGHLAKDLVHSTRGDLWLYDLERHGVESIIIEIHDQLRDCRNLTACGDSRVDTLVSLLLISGD</sequence>
<dbReference type="EMBL" id="KK788309">
    <property type="protein sequence ID" value="KDO38299.1"/>
    <property type="molecule type" value="Genomic_DNA"/>
</dbReference>
<reference evidence="2 3" key="1">
    <citation type="submission" date="2014-04" db="EMBL/GenBank/DDBJ databases">
        <authorList>
            <consortium name="International Citrus Genome Consortium"/>
            <person name="Gmitter F."/>
            <person name="Chen C."/>
            <person name="Farmerie W."/>
            <person name="Harkins T."/>
            <person name="Desany B."/>
            <person name="Mohiuddin M."/>
            <person name="Kodira C."/>
            <person name="Borodovsky M."/>
            <person name="Lomsadze A."/>
            <person name="Burns P."/>
            <person name="Jenkins J."/>
            <person name="Prochnik S."/>
            <person name="Shu S."/>
            <person name="Chapman J."/>
            <person name="Pitluck S."/>
            <person name="Schmutz J."/>
            <person name="Rokhsar D."/>
        </authorList>
    </citation>
    <scope>NUCLEOTIDE SEQUENCE</scope>
</reference>
<evidence type="ECO:0000313" key="3">
    <source>
        <dbReference type="Proteomes" id="UP000027120"/>
    </source>
</evidence>
<dbReference type="Proteomes" id="UP000027120">
    <property type="component" value="Unassembled WGS sequence"/>
</dbReference>
<feature type="domain" description="F-box associated beta-propeller type 1" evidence="1">
    <location>
        <begin position="93"/>
        <end position="220"/>
    </location>
</feature>
<keyword evidence="3" id="KW-1185">Reference proteome</keyword>
<gene>
    <name evidence="2" type="ORF">CISIN_1g042657mg</name>
</gene>
<dbReference type="Pfam" id="PF07734">
    <property type="entry name" value="FBA_1"/>
    <property type="match status" value="1"/>
</dbReference>